<proteinExistence type="predicted"/>
<feature type="chain" id="PRO_5005567784" evidence="2">
    <location>
        <begin position="26"/>
        <end position="129"/>
    </location>
</feature>
<feature type="compositionally biased region" description="Low complexity" evidence="1">
    <location>
        <begin position="90"/>
        <end position="113"/>
    </location>
</feature>
<organism evidence="3 4">
    <name type="scientific">Puccinia sorghi</name>
    <dbReference type="NCBI Taxonomy" id="27349"/>
    <lineage>
        <taxon>Eukaryota</taxon>
        <taxon>Fungi</taxon>
        <taxon>Dikarya</taxon>
        <taxon>Basidiomycota</taxon>
        <taxon>Pucciniomycotina</taxon>
        <taxon>Pucciniomycetes</taxon>
        <taxon>Pucciniales</taxon>
        <taxon>Pucciniaceae</taxon>
        <taxon>Puccinia</taxon>
    </lineage>
</organism>
<accession>A0A0L6UCR8</accession>
<name>A0A0L6UCR8_9BASI</name>
<dbReference type="OrthoDB" id="2506656at2759"/>
<sequence length="129" mass="12526">MQFSVGYICIFAVLITSPLLQGVDADATKAGVGSVAKSARGKAPAGTPDIISVVHGFLKEEIPPTATGTVSQFLADYLKKCTEGGGGAAGSSTPPKARAAGGSSPSKPAAGGPTDARASGSSAGNATFS</sequence>
<feature type="signal peptide" evidence="2">
    <location>
        <begin position="1"/>
        <end position="25"/>
    </location>
</feature>
<feature type="compositionally biased region" description="Polar residues" evidence="1">
    <location>
        <begin position="119"/>
        <end position="129"/>
    </location>
</feature>
<feature type="region of interest" description="Disordered" evidence="1">
    <location>
        <begin position="84"/>
        <end position="129"/>
    </location>
</feature>
<dbReference type="EMBL" id="LAVV01013482">
    <property type="protein sequence ID" value="KNZ45615.1"/>
    <property type="molecule type" value="Genomic_DNA"/>
</dbReference>
<dbReference type="VEuPathDB" id="FungiDB:VP01_798g5"/>
<dbReference type="AlphaFoldDB" id="A0A0L6UCR8"/>
<keyword evidence="2" id="KW-0732">Signal</keyword>
<evidence type="ECO:0000313" key="4">
    <source>
        <dbReference type="Proteomes" id="UP000037035"/>
    </source>
</evidence>
<dbReference type="Proteomes" id="UP000037035">
    <property type="component" value="Unassembled WGS sequence"/>
</dbReference>
<evidence type="ECO:0000313" key="3">
    <source>
        <dbReference type="EMBL" id="KNZ45615.1"/>
    </source>
</evidence>
<gene>
    <name evidence="3" type="ORF">VP01_798g5</name>
</gene>
<reference evidence="3 4" key="1">
    <citation type="submission" date="2015-08" db="EMBL/GenBank/DDBJ databases">
        <title>Next Generation Sequencing and Analysis of the Genome of Puccinia sorghi L Schw, the Causal Agent of Maize Common Rust.</title>
        <authorList>
            <person name="Rochi L."/>
            <person name="Burguener G."/>
            <person name="Darino M."/>
            <person name="Turjanski A."/>
            <person name="Kreff E."/>
            <person name="Dieguez M.J."/>
            <person name="Sacco F."/>
        </authorList>
    </citation>
    <scope>NUCLEOTIDE SEQUENCE [LARGE SCALE GENOMIC DNA]</scope>
    <source>
        <strain evidence="3 4">RO10H11247</strain>
    </source>
</reference>
<evidence type="ECO:0000256" key="1">
    <source>
        <dbReference type="SAM" id="MobiDB-lite"/>
    </source>
</evidence>
<comment type="caution">
    <text evidence="3">The sequence shown here is derived from an EMBL/GenBank/DDBJ whole genome shotgun (WGS) entry which is preliminary data.</text>
</comment>
<protein>
    <submittedName>
        <fullName evidence="3">Putative signal peptide protein</fullName>
    </submittedName>
</protein>
<evidence type="ECO:0000256" key="2">
    <source>
        <dbReference type="SAM" id="SignalP"/>
    </source>
</evidence>
<keyword evidence="4" id="KW-1185">Reference proteome</keyword>